<dbReference type="OrthoDB" id="10261298at2759"/>
<keyword evidence="1" id="KW-0175">Coiled coil</keyword>
<accession>D2VEQ8</accession>
<name>D2VEQ8_NAEGR</name>
<keyword evidence="4" id="KW-1185">Reference proteome</keyword>
<dbReference type="AlphaFoldDB" id="D2VEQ8"/>
<evidence type="ECO:0000313" key="4">
    <source>
        <dbReference type="Proteomes" id="UP000006671"/>
    </source>
</evidence>
<evidence type="ECO:0000313" key="3">
    <source>
        <dbReference type="EMBL" id="EFC44550.1"/>
    </source>
</evidence>
<evidence type="ECO:0000256" key="1">
    <source>
        <dbReference type="SAM" id="Coils"/>
    </source>
</evidence>
<protein>
    <submittedName>
        <fullName evidence="3">Predicted protein</fullName>
    </submittedName>
</protein>
<feature type="coiled-coil region" evidence="1">
    <location>
        <begin position="172"/>
        <end position="199"/>
    </location>
</feature>
<dbReference type="KEGG" id="ngr:NAEGRDRAFT_67359"/>
<dbReference type="Proteomes" id="UP000006671">
    <property type="component" value="Unassembled WGS sequence"/>
</dbReference>
<reference evidence="3 4" key="1">
    <citation type="journal article" date="2010" name="Cell">
        <title>The genome of Naegleria gruberi illuminates early eukaryotic versatility.</title>
        <authorList>
            <person name="Fritz-Laylin L.K."/>
            <person name="Prochnik S.E."/>
            <person name="Ginger M.L."/>
            <person name="Dacks J.B."/>
            <person name="Carpenter M.L."/>
            <person name="Field M.C."/>
            <person name="Kuo A."/>
            <person name="Paredez A."/>
            <person name="Chapman J."/>
            <person name="Pham J."/>
            <person name="Shu S."/>
            <person name="Neupane R."/>
            <person name="Cipriano M."/>
            <person name="Mancuso J."/>
            <person name="Tu H."/>
            <person name="Salamov A."/>
            <person name="Lindquist E."/>
            <person name="Shapiro H."/>
            <person name="Lucas S."/>
            <person name="Grigoriev I.V."/>
            <person name="Cande W.Z."/>
            <person name="Fulton C."/>
            <person name="Rokhsar D.S."/>
            <person name="Dawson S.C."/>
        </authorList>
    </citation>
    <scope>NUCLEOTIDE SEQUENCE [LARGE SCALE GENOMIC DNA]</scope>
    <source>
        <strain evidence="3 4">NEG-M</strain>
    </source>
</reference>
<dbReference type="EMBL" id="GG738867">
    <property type="protein sequence ID" value="EFC44550.1"/>
    <property type="molecule type" value="Genomic_DNA"/>
</dbReference>
<dbReference type="RefSeq" id="XP_002677294.1">
    <property type="nucleotide sequence ID" value="XM_002677248.1"/>
</dbReference>
<evidence type="ECO:0000256" key="2">
    <source>
        <dbReference type="SAM" id="MobiDB-lite"/>
    </source>
</evidence>
<dbReference type="VEuPathDB" id="AmoebaDB:NAEGRDRAFT_67359"/>
<gene>
    <name evidence="3" type="ORF">NAEGRDRAFT_67359</name>
</gene>
<dbReference type="GeneID" id="8848742"/>
<feature type="region of interest" description="Disordered" evidence="2">
    <location>
        <begin position="105"/>
        <end position="125"/>
    </location>
</feature>
<dbReference type="InParanoid" id="D2VEQ8"/>
<dbReference type="OMA" id="TFRYHEN"/>
<organism evidence="4">
    <name type="scientific">Naegleria gruberi</name>
    <name type="common">Amoeba</name>
    <dbReference type="NCBI Taxonomy" id="5762"/>
    <lineage>
        <taxon>Eukaryota</taxon>
        <taxon>Discoba</taxon>
        <taxon>Heterolobosea</taxon>
        <taxon>Tetramitia</taxon>
        <taxon>Eutetramitia</taxon>
        <taxon>Vahlkampfiidae</taxon>
        <taxon>Naegleria</taxon>
    </lineage>
</organism>
<proteinExistence type="predicted"/>
<sequence>MSSHILPSKTSDLSSSHYIDGKYSDIYEKRRQIENIRFDPNIPNEQKVEILKVEFENLNRLEHDLLLLQKESYNTLEEELDLDSIKLVIGFPKYIQHDLTSNNNISTSNTVIRDDSSISSSGTGSSGINTVGGLNPFVDVIVGRGRSRTLDHNPFTKATSLGAMSQKDTFRYHENKYEAKKLKDEIRELRAELLLLKRKKKMSDLEEERTIELEDQIKDKESSILKV</sequence>